<evidence type="ECO:0000256" key="4">
    <source>
        <dbReference type="ARBA" id="ARBA00022842"/>
    </source>
</evidence>
<dbReference type="SUPFAM" id="SSF144010">
    <property type="entry name" value="CofE-like"/>
    <property type="match status" value="1"/>
</dbReference>
<feature type="domain" description="Coenzyme F420:L-glutamate ligase-like" evidence="8">
    <location>
        <begin position="12"/>
        <end position="226"/>
    </location>
</feature>
<keyword evidence="1 9" id="KW-0436">Ligase</keyword>
<dbReference type="InterPro" id="IPR002847">
    <property type="entry name" value="F420-0_gamma-glut_ligase-dom"/>
</dbReference>
<dbReference type="PANTHER" id="PTHR47917">
    <property type="match status" value="1"/>
</dbReference>
<keyword evidence="3" id="KW-0547">Nucleotide-binding</keyword>
<dbReference type="RefSeq" id="WP_222424908.1">
    <property type="nucleotide sequence ID" value="NZ_ML675587.1"/>
</dbReference>
<reference evidence="9 10" key="1">
    <citation type="journal article" date="2019" name="Front. Microbiol.">
        <title>Ammonia Oxidation by the Arctic Terrestrial Thaumarchaeote Candidatus Nitrosocosmicus arcticus Is Stimulated by Increasing Temperatures.</title>
        <authorList>
            <person name="Alves R.J.E."/>
            <person name="Kerou M."/>
            <person name="Zappe A."/>
            <person name="Bittner R."/>
            <person name="Abby S.S."/>
            <person name="Schmidt H.A."/>
            <person name="Pfeifer K."/>
            <person name="Schleper C."/>
        </authorList>
    </citation>
    <scope>NUCLEOTIDE SEQUENCE [LARGE SCALE GENOMIC DNA]</scope>
    <source>
        <strain evidence="9 10">Kfb</strain>
    </source>
</reference>
<dbReference type="GO" id="GO:0005525">
    <property type="term" value="F:GTP binding"/>
    <property type="evidence" value="ECO:0007669"/>
    <property type="project" value="UniProtKB-KW"/>
</dbReference>
<comment type="caution">
    <text evidence="9">The sequence shown here is derived from an EMBL/GenBank/DDBJ whole genome shotgun (WGS) entry which is preliminary data.</text>
</comment>
<evidence type="ECO:0000259" key="8">
    <source>
        <dbReference type="Pfam" id="PF01996"/>
    </source>
</evidence>
<dbReference type="GO" id="GO:0052618">
    <property type="term" value="F:coenzyme F420-0:L-glutamate ligase activity"/>
    <property type="evidence" value="ECO:0007669"/>
    <property type="project" value="TreeGrafter"/>
</dbReference>
<dbReference type="GO" id="GO:0046872">
    <property type="term" value="F:metal ion binding"/>
    <property type="evidence" value="ECO:0007669"/>
    <property type="project" value="UniProtKB-KW"/>
</dbReference>
<dbReference type="AlphaFoldDB" id="A0A557STC0"/>
<dbReference type="Gene3D" id="3.90.1660.10">
    <property type="entry name" value="CofE-like domain"/>
    <property type="match status" value="1"/>
</dbReference>
<evidence type="ECO:0000256" key="7">
    <source>
        <dbReference type="ARBA" id="ARBA00023211"/>
    </source>
</evidence>
<evidence type="ECO:0000313" key="9">
    <source>
        <dbReference type="EMBL" id="TVP39840.1"/>
    </source>
</evidence>
<organism evidence="9 10">
    <name type="scientific">Candidatus Nitrosocosmicus arcticus</name>
    <dbReference type="NCBI Taxonomy" id="2035267"/>
    <lineage>
        <taxon>Archaea</taxon>
        <taxon>Nitrososphaerota</taxon>
        <taxon>Nitrososphaeria</taxon>
        <taxon>Nitrososphaerales</taxon>
        <taxon>Nitrososphaeraceae</taxon>
        <taxon>Candidatus Nitrosocosmicus</taxon>
    </lineage>
</organism>
<sequence length="265" mass="29603">MISIIPIKINKNIEPNDDLPKIILESLQLSNVQVYDNDIIVVAQKIVSKSENRMRDLRNIIPSRRSIRLANFHNKDPRLIELILSEATKIIRITKKHLIVETKHGLICANAGIDQSNVSKDSQHALLLPENPDISARKLRKSIHDISGKIVSIIIADTFGRPFRTGQTNIAIGIAGITPLKSYVGLSDEYGKKLMVTEIAIADEFAAAAELVMGKTLKIPAAIIRGYEYETLSIADDHEISINTLLRSEHDDLFRNPNSMIHYSD</sequence>
<keyword evidence="5" id="KW-0630">Potassium</keyword>
<evidence type="ECO:0000313" key="10">
    <source>
        <dbReference type="Proteomes" id="UP000315289"/>
    </source>
</evidence>
<dbReference type="Gene3D" id="3.30.1330.100">
    <property type="entry name" value="CofE-like"/>
    <property type="match status" value="1"/>
</dbReference>
<evidence type="ECO:0000256" key="6">
    <source>
        <dbReference type="ARBA" id="ARBA00023134"/>
    </source>
</evidence>
<keyword evidence="7" id="KW-0464">Manganese</keyword>
<keyword evidence="6" id="KW-0342">GTP-binding</keyword>
<gene>
    <name evidence="9" type="primary">cofE</name>
    <name evidence="9" type="ORF">NARC_110052</name>
</gene>
<name>A0A557STC0_9ARCH</name>
<dbReference type="Proteomes" id="UP000315289">
    <property type="component" value="Unassembled WGS sequence"/>
</dbReference>
<evidence type="ECO:0000256" key="2">
    <source>
        <dbReference type="ARBA" id="ARBA00022723"/>
    </source>
</evidence>
<dbReference type="InterPro" id="IPR008225">
    <property type="entry name" value="F420-0_g-glutamyl_ligase"/>
</dbReference>
<accession>A0A557STC0</accession>
<evidence type="ECO:0000256" key="1">
    <source>
        <dbReference type="ARBA" id="ARBA00022598"/>
    </source>
</evidence>
<dbReference type="PANTHER" id="PTHR47917:SF1">
    <property type="entry name" value="COENZYME F420:L-GLUTAMATE LIGASE"/>
    <property type="match status" value="1"/>
</dbReference>
<protein>
    <submittedName>
        <fullName evidence="9">F420-0:gamma-glutamyl ligase</fullName>
    </submittedName>
</protein>
<evidence type="ECO:0000256" key="5">
    <source>
        <dbReference type="ARBA" id="ARBA00022958"/>
    </source>
</evidence>
<evidence type="ECO:0000256" key="3">
    <source>
        <dbReference type="ARBA" id="ARBA00022741"/>
    </source>
</evidence>
<dbReference type="EMBL" id="VOAH01000011">
    <property type="protein sequence ID" value="TVP39840.1"/>
    <property type="molecule type" value="Genomic_DNA"/>
</dbReference>
<dbReference type="NCBIfam" id="TIGR01916">
    <property type="entry name" value="F420_cofE"/>
    <property type="match status" value="1"/>
</dbReference>
<keyword evidence="4" id="KW-0460">Magnesium</keyword>
<keyword evidence="2" id="KW-0479">Metal-binding</keyword>
<dbReference type="Pfam" id="PF01996">
    <property type="entry name" value="F420_ligase"/>
    <property type="match status" value="1"/>
</dbReference>
<keyword evidence="10" id="KW-1185">Reference proteome</keyword>
<proteinExistence type="predicted"/>